<comment type="similarity">
    <text evidence="3 15">Belongs to the pyruvate kinase family.</text>
</comment>
<sequence>MQKTKMIVTLGLSSNNKDTLRELIKNGMNVARINFFHSSYEEIKSLVRILHELDEELGTTTAILGDIRDSKIRTNKFLNKNTKLNTNDYFSFLCGSEILGDNTRCSISSSYLHENLNIGDKLYIDNGLISFEVVEILGREIKCLITDGGVISENKQINIPTLKNPSIITELMEKDIEFACNIGMNFISCSAVRTGADCLKYRDMVIEYGGPNIKLICEIENSDAVDNIDDILNSCYGIIISRGELGIDIPVEKIPFIQKDLIKRCNKLNKIVIVSTQVLSSMDTFPRPTRAESSDVFNAVLDGTTALMLTRTTAIGNYPLETLKTLKRLLKDSEKHLDYKKYFKIFSNDIILDYDSLMASSVAEVSNKFPTKAIIVGTSNGVLPRSISKYRPDAPIIAITDSQDVAKSLSLNFGVTPFIYDKFDSPEEFMEEARNIALNNGLAKKYDTILVLTANKTFSWKNDNFKIVNL</sequence>
<dbReference type="Proteomes" id="UP001299068">
    <property type="component" value="Unassembled WGS sequence"/>
</dbReference>
<dbReference type="SUPFAM" id="SSF50800">
    <property type="entry name" value="PK beta-barrel domain-like"/>
    <property type="match status" value="1"/>
</dbReference>
<dbReference type="InterPro" id="IPR015795">
    <property type="entry name" value="Pyrv_Knase_C"/>
</dbReference>
<evidence type="ECO:0000256" key="8">
    <source>
        <dbReference type="ARBA" id="ARBA00022741"/>
    </source>
</evidence>
<evidence type="ECO:0000259" key="16">
    <source>
        <dbReference type="Pfam" id="PF00224"/>
    </source>
</evidence>
<feature type="domain" description="Pyruvate kinase C-terminal" evidence="17">
    <location>
        <begin position="358"/>
        <end position="456"/>
    </location>
</feature>
<evidence type="ECO:0000256" key="11">
    <source>
        <dbReference type="ARBA" id="ARBA00022842"/>
    </source>
</evidence>
<evidence type="ECO:0000256" key="3">
    <source>
        <dbReference type="ARBA" id="ARBA00008663"/>
    </source>
</evidence>
<keyword evidence="6 15" id="KW-0808">Transferase</keyword>
<dbReference type="RefSeq" id="WP_221862386.1">
    <property type="nucleotide sequence ID" value="NZ_JAIKTU010000020.1"/>
</dbReference>
<dbReference type="PRINTS" id="PR01050">
    <property type="entry name" value="PYRUVTKNASE"/>
</dbReference>
<evidence type="ECO:0000256" key="1">
    <source>
        <dbReference type="ARBA" id="ARBA00001958"/>
    </source>
</evidence>
<dbReference type="Pfam" id="PF02887">
    <property type="entry name" value="PK_C"/>
    <property type="match status" value="1"/>
</dbReference>
<comment type="caution">
    <text evidence="18">The sequence shown here is derived from an EMBL/GenBank/DDBJ whole genome shotgun (WGS) entry which is preliminary data.</text>
</comment>
<feature type="domain" description="Pyruvate kinase barrel" evidence="16">
    <location>
        <begin position="1"/>
        <end position="322"/>
    </location>
</feature>
<dbReference type="InterPro" id="IPR001697">
    <property type="entry name" value="Pyr_Knase"/>
</dbReference>
<gene>
    <name evidence="18" type="primary">pyk</name>
    <name evidence="18" type="ORF">K5V21_17705</name>
</gene>
<dbReference type="EC" id="2.7.1.40" evidence="4 14"/>
<keyword evidence="13 18" id="KW-0670">Pyruvate</keyword>
<comment type="cofactor">
    <cofactor evidence="1">
        <name>K(+)</name>
        <dbReference type="ChEBI" id="CHEBI:29103"/>
    </cofactor>
</comment>
<dbReference type="InterPro" id="IPR015813">
    <property type="entry name" value="Pyrv/PenolPyrv_kinase-like_dom"/>
</dbReference>
<keyword evidence="9 15" id="KW-0418">Kinase</keyword>
<dbReference type="SUPFAM" id="SSF51621">
    <property type="entry name" value="Phosphoenolpyruvate/pyruvate domain"/>
    <property type="match status" value="1"/>
</dbReference>
<keyword evidence="10" id="KW-0067">ATP-binding</keyword>
<dbReference type="Pfam" id="PF00224">
    <property type="entry name" value="PK"/>
    <property type="match status" value="1"/>
</dbReference>
<evidence type="ECO:0000256" key="9">
    <source>
        <dbReference type="ARBA" id="ARBA00022777"/>
    </source>
</evidence>
<comment type="catalytic activity">
    <reaction evidence="15">
        <text>pyruvate + ATP = phosphoenolpyruvate + ADP + H(+)</text>
        <dbReference type="Rhea" id="RHEA:18157"/>
        <dbReference type="ChEBI" id="CHEBI:15361"/>
        <dbReference type="ChEBI" id="CHEBI:15378"/>
        <dbReference type="ChEBI" id="CHEBI:30616"/>
        <dbReference type="ChEBI" id="CHEBI:58702"/>
        <dbReference type="ChEBI" id="CHEBI:456216"/>
        <dbReference type="EC" id="2.7.1.40"/>
    </reaction>
</comment>
<dbReference type="InterPro" id="IPR040442">
    <property type="entry name" value="Pyrv_kinase-like_dom_sf"/>
</dbReference>
<accession>A0ABS7L2H5</accession>
<evidence type="ECO:0000256" key="12">
    <source>
        <dbReference type="ARBA" id="ARBA00023152"/>
    </source>
</evidence>
<dbReference type="InterPro" id="IPR015806">
    <property type="entry name" value="Pyrv_Knase_insert_dom_sf"/>
</dbReference>
<evidence type="ECO:0000256" key="15">
    <source>
        <dbReference type="RuleBase" id="RU000504"/>
    </source>
</evidence>
<dbReference type="GO" id="GO:0004743">
    <property type="term" value="F:pyruvate kinase activity"/>
    <property type="evidence" value="ECO:0007669"/>
    <property type="project" value="UniProtKB-EC"/>
</dbReference>
<keyword evidence="8" id="KW-0547">Nucleotide-binding</keyword>
<dbReference type="EMBL" id="JAIKTU010000020">
    <property type="protein sequence ID" value="MBY0757271.1"/>
    <property type="molecule type" value="Genomic_DNA"/>
</dbReference>
<dbReference type="Gene3D" id="3.40.1380.20">
    <property type="entry name" value="Pyruvate kinase, C-terminal domain"/>
    <property type="match status" value="1"/>
</dbReference>
<protein>
    <recommendedName>
        <fullName evidence="5 14">Pyruvate kinase</fullName>
        <ecNumber evidence="4 14">2.7.1.40</ecNumber>
    </recommendedName>
</protein>
<dbReference type="Gene3D" id="3.20.20.60">
    <property type="entry name" value="Phosphoenolpyruvate-binding domains"/>
    <property type="match status" value="1"/>
</dbReference>
<dbReference type="GO" id="GO:0016301">
    <property type="term" value="F:kinase activity"/>
    <property type="evidence" value="ECO:0007669"/>
    <property type="project" value="UniProtKB-KW"/>
</dbReference>
<dbReference type="InterPro" id="IPR011037">
    <property type="entry name" value="Pyrv_Knase-like_insert_dom_sf"/>
</dbReference>
<evidence type="ECO:0000256" key="7">
    <source>
        <dbReference type="ARBA" id="ARBA00022723"/>
    </source>
</evidence>
<keyword evidence="19" id="KW-1185">Reference proteome</keyword>
<organism evidence="18 19">
    <name type="scientific">Clostridium sardiniense</name>
    <name type="common">Clostridium absonum</name>
    <dbReference type="NCBI Taxonomy" id="29369"/>
    <lineage>
        <taxon>Bacteria</taxon>
        <taxon>Bacillati</taxon>
        <taxon>Bacillota</taxon>
        <taxon>Clostridia</taxon>
        <taxon>Eubacteriales</taxon>
        <taxon>Clostridiaceae</taxon>
        <taxon>Clostridium</taxon>
    </lineage>
</organism>
<proteinExistence type="inferred from homology"/>
<evidence type="ECO:0000313" key="19">
    <source>
        <dbReference type="Proteomes" id="UP001299068"/>
    </source>
</evidence>
<name>A0ABS7L2H5_CLOSR</name>
<dbReference type="SUPFAM" id="SSF52935">
    <property type="entry name" value="PK C-terminal domain-like"/>
    <property type="match status" value="1"/>
</dbReference>
<evidence type="ECO:0000256" key="4">
    <source>
        <dbReference type="ARBA" id="ARBA00012142"/>
    </source>
</evidence>
<keyword evidence="7" id="KW-0479">Metal-binding</keyword>
<evidence type="ECO:0000256" key="13">
    <source>
        <dbReference type="ARBA" id="ARBA00023317"/>
    </source>
</evidence>
<keyword evidence="11 15" id="KW-0460">Magnesium</keyword>
<evidence type="ECO:0000259" key="17">
    <source>
        <dbReference type="Pfam" id="PF02887"/>
    </source>
</evidence>
<dbReference type="InterPro" id="IPR015793">
    <property type="entry name" value="Pyrv_Knase_brl"/>
</dbReference>
<dbReference type="NCBIfam" id="TIGR01064">
    <property type="entry name" value="pyruv_kin"/>
    <property type="match status" value="1"/>
</dbReference>
<evidence type="ECO:0000256" key="2">
    <source>
        <dbReference type="ARBA" id="ARBA00004997"/>
    </source>
</evidence>
<dbReference type="Gene3D" id="2.40.33.10">
    <property type="entry name" value="PK beta-barrel domain-like"/>
    <property type="match status" value="1"/>
</dbReference>
<reference evidence="18 19" key="1">
    <citation type="journal article" date="2021" name="Cell Host Microbe">
        <title>in vivo commensal control of Clostridioides difficile virulence.</title>
        <authorList>
            <person name="Girinathan B.P."/>
            <person name="Dibenedetto N."/>
            <person name="Worley J.N."/>
            <person name="Peltier J."/>
            <person name="Arrieta-Ortiz M.L."/>
            <person name="Rupa Christinal Immanuel S."/>
            <person name="Lavin R."/>
            <person name="Delaney M.L."/>
            <person name="Cummins C."/>
            <person name="Hoffmann M."/>
            <person name="Luo Y."/>
            <person name="Gonzalez-Escalona N."/>
            <person name="Allard M."/>
            <person name="Onderdonk A.B."/>
            <person name="Gerber G.K."/>
            <person name="Sonenshein A.L."/>
            <person name="Baliga N."/>
            <person name="Dupuy B."/>
            <person name="Bry L."/>
        </authorList>
    </citation>
    <scope>NUCLEOTIDE SEQUENCE [LARGE SCALE GENOMIC DNA]</scope>
    <source>
        <strain evidence="18 19">DSM 599</strain>
    </source>
</reference>
<comment type="pathway">
    <text evidence="2 15">Carbohydrate degradation; glycolysis; pyruvate from D-glyceraldehyde 3-phosphate: step 5/5.</text>
</comment>
<evidence type="ECO:0000313" key="18">
    <source>
        <dbReference type="EMBL" id="MBY0757271.1"/>
    </source>
</evidence>
<evidence type="ECO:0000256" key="6">
    <source>
        <dbReference type="ARBA" id="ARBA00022679"/>
    </source>
</evidence>
<keyword evidence="12 15" id="KW-0324">Glycolysis</keyword>
<evidence type="ECO:0000256" key="10">
    <source>
        <dbReference type="ARBA" id="ARBA00022840"/>
    </source>
</evidence>
<evidence type="ECO:0000256" key="14">
    <source>
        <dbReference type="NCBIfam" id="TIGR01064"/>
    </source>
</evidence>
<dbReference type="InterPro" id="IPR036918">
    <property type="entry name" value="Pyrv_Knase_C_sf"/>
</dbReference>
<dbReference type="PANTHER" id="PTHR11817">
    <property type="entry name" value="PYRUVATE KINASE"/>
    <property type="match status" value="1"/>
</dbReference>
<evidence type="ECO:0000256" key="5">
    <source>
        <dbReference type="ARBA" id="ARBA00018587"/>
    </source>
</evidence>